<keyword evidence="1" id="KW-0812">Transmembrane</keyword>
<keyword evidence="1" id="KW-1133">Transmembrane helix</keyword>
<evidence type="ECO:0000313" key="4">
    <source>
        <dbReference type="Proteomes" id="UP000654075"/>
    </source>
</evidence>
<accession>A0A813FNI9</accession>
<comment type="caution">
    <text evidence="2">The sequence shown here is derived from an EMBL/GenBank/DDBJ whole genome shotgun (WGS) entry which is preliminary data.</text>
</comment>
<evidence type="ECO:0000256" key="1">
    <source>
        <dbReference type="SAM" id="Phobius"/>
    </source>
</evidence>
<dbReference type="AlphaFoldDB" id="A0A813FNI9"/>
<evidence type="ECO:0000313" key="3">
    <source>
        <dbReference type="EMBL" id="CAE8631623.1"/>
    </source>
</evidence>
<proteinExistence type="predicted"/>
<dbReference type="Proteomes" id="UP000626109">
    <property type="component" value="Unassembled WGS sequence"/>
</dbReference>
<keyword evidence="4" id="KW-1185">Reference proteome</keyword>
<dbReference type="EMBL" id="CAJNNW010000852">
    <property type="protein sequence ID" value="CAE8631623.1"/>
    <property type="molecule type" value="Genomic_DNA"/>
</dbReference>
<dbReference type="EMBL" id="CAJNNV010025597">
    <property type="protein sequence ID" value="CAE8615297.1"/>
    <property type="molecule type" value="Genomic_DNA"/>
</dbReference>
<organism evidence="2 4">
    <name type="scientific">Polarella glacialis</name>
    <name type="common">Dinoflagellate</name>
    <dbReference type="NCBI Taxonomy" id="89957"/>
    <lineage>
        <taxon>Eukaryota</taxon>
        <taxon>Sar</taxon>
        <taxon>Alveolata</taxon>
        <taxon>Dinophyceae</taxon>
        <taxon>Suessiales</taxon>
        <taxon>Suessiaceae</taxon>
        <taxon>Polarella</taxon>
    </lineage>
</organism>
<protein>
    <submittedName>
        <fullName evidence="2">Uncharacterized protein</fullName>
    </submittedName>
</protein>
<reference evidence="2" key="1">
    <citation type="submission" date="2021-02" db="EMBL/GenBank/DDBJ databases">
        <authorList>
            <person name="Dougan E. K."/>
            <person name="Rhodes N."/>
            <person name="Thang M."/>
            <person name="Chan C."/>
        </authorList>
    </citation>
    <scope>NUCLEOTIDE SEQUENCE</scope>
</reference>
<sequence>MGYIWADFKSDCAGMVVVLVLTLLSRPLLRYCARHGLSRPLTSGTALLLGLPMAVYALTALVCLVFEDSILPLGIRWARIGTCVLLLGSASLLPCRAKSKKE</sequence>
<keyword evidence="1" id="KW-0472">Membrane</keyword>
<dbReference type="Proteomes" id="UP000654075">
    <property type="component" value="Unassembled WGS sequence"/>
</dbReference>
<feature type="transmembrane region" description="Helical" evidence="1">
    <location>
        <begin position="41"/>
        <end position="65"/>
    </location>
</feature>
<name>A0A813FNI9_POLGL</name>
<feature type="transmembrane region" description="Helical" evidence="1">
    <location>
        <begin position="12"/>
        <end position="29"/>
    </location>
</feature>
<evidence type="ECO:0000313" key="2">
    <source>
        <dbReference type="EMBL" id="CAE8615297.1"/>
    </source>
</evidence>
<gene>
    <name evidence="2" type="ORF">PGLA1383_LOCUS33013</name>
    <name evidence="3" type="ORF">PGLA2088_LOCUS1139</name>
</gene>